<evidence type="ECO:0000259" key="2">
    <source>
        <dbReference type="PROSITE" id="PS50181"/>
    </source>
</evidence>
<protein>
    <recommendedName>
        <fullName evidence="2">F-box domain-containing protein</fullName>
    </recommendedName>
</protein>
<evidence type="ECO:0000313" key="3">
    <source>
        <dbReference type="EMBL" id="PGH06212.1"/>
    </source>
</evidence>
<proteinExistence type="predicted"/>
<reference evidence="3 4" key="1">
    <citation type="submission" date="2017-10" db="EMBL/GenBank/DDBJ databases">
        <title>Comparative genomics in systemic dimorphic fungi from Ajellomycetaceae.</title>
        <authorList>
            <person name="Munoz J.F."/>
            <person name="Mcewen J.G."/>
            <person name="Clay O.K."/>
            <person name="Cuomo C.A."/>
        </authorList>
    </citation>
    <scope>NUCLEOTIDE SEQUENCE [LARGE SCALE GENOMIC DNA]</scope>
    <source>
        <strain evidence="3 4">UAMH5409</strain>
    </source>
</reference>
<comment type="caution">
    <text evidence="3">The sequence shown here is derived from an EMBL/GenBank/DDBJ whole genome shotgun (WGS) entry which is preliminary data.</text>
</comment>
<dbReference type="Pfam" id="PF00646">
    <property type="entry name" value="F-box"/>
    <property type="match status" value="1"/>
</dbReference>
<gene>
    <name evidence="3" type="ORF">AJ79_06600</name>
</gene>
<dbReference type="EMBL" id="PDNB01000119">
    <property type="protein sequence ID" value="PGH06212.1"/>
    <property type="molecule type" value="Genomic_DNA"/>
</dbReference>
<dbReference type="STRING" id="1447875.A0A2B7XBV4"/>
<evidence type="ECO:0000256" key="1">
    <source>
        <dbReference type="SAM" id="MobiDB-lite"/>
    </source>
</evidence>
<accession>A0A2B7XBV4</accession>
<keyword evidence="4" id="KW-1185">Reference proteome</keyword>
<dbReference type="PROSITE" id="PS50181">
    <property type="entry name" value="FBOX"/>
    <property type="match status" value="1"/>
</dbReference>
<dbReference type="AlphaFoldDB" id="A0A2B7XBV4"/>
<dbReference type="SUPFAM" id="SSF81383">
    <property type="entry name" value="F-box domain"/>
    <property type="match status" value="1"/>
</dbReference>
<evidence type="ECO:0000313" key="4">
    <source>
        <dbReference type="Proteomes" id="UP000223968"/>
    </source>
</evidence>
<organism evidence="3 4">
    <name type="scientific">Helicocarpus griseus UAMH5409</name>
    <dbReference type="NCBI Taxonomy" id="1447875"/>
    <lineage>
        <taxon>Eukaryota</taxon>
        <taxon>Fungi</taxon>
        <taxon>Dikarya</taxon>
        <taxon>Ascomycota</taxon>
        <taxon>Pezizomycotina</taxon>
        <taxon>Eurotiomycetes</taxon>
        <taxon>Eurotiomycetidae</taxon>
        <taxon>Onygenales</taxon>
        <taxon>Ajellomycetaceae</taxon>
        <taxon>Helicocarpus</taxon>
    </lineage>
</organism>
<dbReference type="OrthoDB" id="6612291at2759"/>
<dbReference type="InterPro" id="IPR001810">
    <property type="entry name" value="F-box_dom"/>
</dbReference>
<dbReference type="InterPro" id="IPR036047">
    <property type="entry name" value="F-box-like_dom_sf"/>
</dbReference>
<sequence length="407" mass="46796">MGYSEVCCQLCGVTFAIARHRRADEPPEAAWDYTGTGFISSDHEEELVDFCGEHSGCQLMQHEGSDELEHIAGPGCMSGAGYSGHQISLEEMKGCRAIQCLVRKRPDWTPEPDDQDWELNGNYFVTGIGDGSPDESQLEVDPPRHGTASVWANDVFWDHFEDEDSGGLPVHPTCFEIFKRLSRRRFGFVDVHSLYRWRILDGVKNRFNDGFPYGFAVTRCQQQWWDHMPGTEYLAANPINIPRLRQLLKNHSCLVSPWSKGVVFHFRYTPPGASQVEGHATPPPAPTGASTSDPFQKLPSEIQQMILAHCTTRDITNLRLASRAYRQLPIVLFRRLTLEDMPWLWEVEDVDAREVNWFDFYRQAKTCWMNMKGLQNRRRIWRAIEEVLNRLDKYRRDGVITDDDDLI</sequence>
<dbReference type="Proteomes" id="UP000223968">
    <property type="component" value="Unassembled WGS sequence"/>
</dbReference>
<feature type="domain" description="F-box" evidence="2">
    <location>
        <begin position="292"/>
        <end position="336"/>
    </location>
</feature>
<feature type="region of interest" description="Disordered" evidence="1">
    <location>
        <begin position="274"/>
        <end position="293"/>
    </location>
</feature>
<name>A0A2B7XBV4_9EURO</name>